<evidence type="ECO:0000313" key="2">
    <source>
        <dbReference type="Proteomes" id="UP000034837"/>
    </source>
</evidence>
<protein>
    <submittedName>
        <fullName evidence="1">Uncharacterized protein</fullName>
    </submittedName>
</protein>
<accession>A0A0G1D3J4</accession>
<dbReference type="Proteomes" id="UP000034837">
    <property type="component" value="Unassembled WGS sequence"/>
</dbReference>
<evidence type="ECO:0000313" key="1">
    <source>
        <dbReference type="EMBL" id="KKS56573.1"/>
    </source>
</evidence>
<organism evidence="1 2">
    <name type="scientific">Candidatus Magasanikbacteria bacterium GW2011_GWA2_42_32</name>
    <dbReference type="NCBI Taxonomy" id="1619039"/>
    <lineage>
        <taxon>Bacteria</taxon>
        <taxon>Candidatus Magasanikiibacteriota</taxon>
    </lineage>
</organism>
<sequence length="99" mass="11769">MSEPIIKISQTQRLYELLSDGEPHRTDEIVNRIYGPGLSLSRVGARIWDIKKRFDVEVEGWTDENNRTLYWYQMPRRPQRMDFTIRQIDLTNAFQAALL</sequence>
<comment type="caution">
    <text evidence="1">The sequence shown here is derived from an EMBL/GenBank/DDBJ whole genome shotgun (WGS) entry which is preliminary data.</text>
</comment>
<gene>
    <name evidence="1" type="ORF">UV20_C0009G0052</name>
</gene>
<dbReference type="EMBL" id="LCDO01000009">
    <property type="protein sequence ID" value="KKS56573.1"/>
    <property type="molecule type" value="Genomic_DNA"/>
</dbReference>
<reference evidence="1 2" key="1">
    <citation type="journal article" date="2015" name="Nature">
        <title>rRNA introns, odd ribosomes, and small enigmatic genomes across a large radiation of phyla.</title>
        <authorList>
            <person name="Brown C.T."/>
            <person name="Hug L.A."/>
            <person name="Thomas B.C."/>
            <person name="Sharon I."/>
            <person name="Castelle C.J."/>
            <person name="Singh A."/>
            <person name="Wilkins M.J."/>
            <person name="Williams K.H."/>
            <person name="Banfield J.F."/>
        </authorList>
    </citation>
    <scope>NUCLEOTIDE SEQUENCE [LARGE SCALE GENOMIC DNA]</scope>
</reference>
<dbReference type="AlphaFoldDB" id="A0A0G1D3J4"/>
<proteinExistence type="predicted"/>
<name>A0A0G1D3J4_9BACT</name>